<dbReference type="PANTHER" id="PTHR43272:SF54">
    <property type="entry name" value="LONG-CHAIN-FATTY-ACID--COA LIGASE 6"/>
    <property type="match status" value="1"/>
</dbReference>
<organism evidence="2 3">
    <name type="scientific">Chloropsis hardwickii</name>
    <dbReference type="NCBI Taxonomy" id="667144"/>
    <lineage>
        <taxon>Eukaryota</taxon>
        <taxon>Metazoa</taxon>
        <taxon>Chordata</taxon>
        <taxon>Craniata</taxon>
        <taxon>Vertebrata</taxon>
        <taxon>Euteleostomi</taxon>
        <taxon>Archelosauria</taxon>
        <taxon>Archosauria</taxon>
        <taxon>Dinosauria</taxon>
        <taxon>Saurischia</taxon>
        <taxon>Theropoda</taxon>
        <taxon>Coelurosauria</taxon>
        <taxon>Aves</taxon>
        <taxon>Neognathae</taxon>
        <taxon>Neoaves</taxon>
        <taxon>Telluraves</taxon>
        <taxon>Australaves</taxon>
        <taxon>Passeriformes</taxon>
        <taxon>Corvoidea</taxon>
        <taxon>Irenidae</taxon>
        <taxon>Chloropsis</taxon>
    </lineage>
</organism>
<comment type="caution">
    <text evidence="2">The sequence shown here is derived from an EMBL/GenBank/DDBJ whole genome shotgun (WGS) entry which is preliminary data.</text>
</comment>
<reference evidence="2" key="1">
    <citation type="submission" date="2019-10" db="EMBL/GenBank/DDBJ databases">
        <title>Bird 10,000 Genomes (B10K) Project - Family phase.</title>
        <authorList>
            <person name="Zhang G."/>
        </authorList>
    </citation>
    <scope>NUCLEOTIDE SEQUENCE</scope>
    <source>
        <strain evidence="2">B10K-IZ-033-78</strain>
        <tissue evidence="2">Muscle</tissue>
    </source>
</reference>
<gene>
    <name evidence="2" type="primary">Acsl6</name>
    <name evidence="2" type="ORF">CHLHAR_R02879</name>
</gene>
<evidence type="ECO:0000313" key="2">
    <source>
        <dbReference type="EMBL" id="NWH29168.1"/>
    </source>
</evidence>
<name>A0A850UGN1_9CORV</name>
<feature type="non-terminal residue" evidence="2">
    <location>
        <position position="159"/>
    </location>
</feature>
<keyword evidence="1 2" id="KW-0436">Ligase</keyword>
<evidence type="ECO:0000256" key="1">
    <source>
        <dbReference type="ARBA" id="ARBA00022598"/>
    </source>
</evidence>
<dbReference type="Proteomes" id="UP000640999">
    <property type="component" value="Unassembled WGS sequence"/>
</dbReference>
<protein>
    <submittedName>
        <fullName evidence="2">ACSL6 ligase</fullName>
    </submittedName>
</protein>
<evidence type="ECO:0000313" key="3">
    <source>
        <dbReference type="Proteomes" id="UP000640999"/>
    </source>
</evidence>
<dbReference type="GO" id="GO:0005783">
    <property type="term" value="C:endoplasmic reticulum"/>
    <property type="evidence" value="ECO:0007669"/>
    <property type="project" value="TreeGrafter"/>
</dbReference>
<dbReference type="OrthoDB" id="1700726at2759"/>
<dbReference type="EMBL" id="WEIW01000004">
    <property type="protein sequence ID" value="NWH29168.1"/>
    <property type="molecule type" value="Genomic_DNA"/>
</dbReference>
<accession>A0A850UGN1</accession>
<dbReference type="GO" id="GO:0016020">
    <property type="term" value="C:membrane"/>
    <property type="evidence" value="ECO:0007669"/>
    <property type="project" value="TreeGrafter"/>
</dbReference>
<sequence>GARRSVIGDSPQLLTHYYDDARTMYEVFRRGFSISENGPCLGFRKPKQPYQWLSYKEVSWVTDKVLAMCQSCIKKDLLQTACLAVFLAADISTVICDKPEKAKILLDHVERRETPGLRSIILMDPFEKELAERGKCCGVRIQTMQEVEDCGRESRHVPV</sequence>
<proteinExistence type="predicted"/>
<keyword evidence="3" id="KW-1185">Reference proteome</keyword>
<dbReference type="PANTHER" id="PTHR43272">
    <property type="entry name" value="LONG-CHAIN-FATTY-ACID--COA LIGASE"/>
    <property type="match status" value="1"/>
</dbReference>
<feature type="non-terminal residue" evidence="2">
    <location>
        <position position="1"/>
    </location>
</feature>
<dbReference type="AlphaFoldDB" id="A0A850UGN1"/>
<dbReference type="GO" id="GO:0004467">
    <property type="term" value="F:long-chain fatty acid-CoA ligase activity"/>
    <property type="evidence" value="ECO:0007669"/>
    <property type="project" value="TreeGrafter"/>
</dbReference>